<proteinExistence type="predicted"/>
<sequence length="59" mass="6466">MLTRRRRSALDTAETELTLIASVAVMGDSSKLACRIYFCIMPPVPGPIPRPMPMPIPVP</sequence>
<organism evidence="1 2">
    <name type="scientific">Ralstonia thomasii</name>
    <dbReference type="NCBI Taxonomy" id="3058596"/>
    <lineage>
        <taxon>Bacteria</taxon>
        <taxon>Pseudomonadati</taxon>
        <taxon>Pseudomonadota</taxon>
        <taxon>Betaproteobacteria</taxon>
        <taxon>Burkholderiales</taxon>
        <taxon>Burkholderiaceae</taxon>
        <taxon>Ralstonia</taxon>
    </lineage>
</organism>
<dbReference type="Proteomes" id="UP001189773">
    <property type="component" value="Unassembled WGS sequence"/>
</dbReference>
<dbReference type="EMBL" id="CATZAR010000010">
    <property type="protein sequence ID" value="CAJ0799477.1"/>
    <property type="molecule type" value="Genomic_DNA"/>
</dbReference>
<keyword evidence="2" id="KW-1185">Reference proteome</keyword>
<protein>
    <submittedName>
        <fullName evidence="1">Uncharacterized protein</fullName>
    </submittedName>
</protein>
<name>A0ABN9J5C5_9RALS</name>
<reference evidence="1 2" key="1">
    <citation type="submission" date="2023-07" db="EMBL/GenBank/DDBJ databases">
        <authorList>
            <person name="Peeters C."/>
        </authorList>
    </citation>
    <scope>NUCLEOTIDE SEQUENCE [LARGE SCALE GENOMIC DNA]</scope>
    <source>
        <strain evidence="1 2">LMG 18095</strain>
    </source>
</reference>
<evidence type="ECO:0000313" key="2">
    <source>
        <dbReference type="Proteomes" id="UP001189773"/>
    </source>
</evidence>
<accession>A0ABN9J5C5</accession>
<evidence type="ECO:0000313" key="1">
    <source>
        <dbReference type="EMBL" id="CAJ0799477.1"/>
    </source>
</evidence>
<comment type="caution">
    <text evidence="1">The sequence shown here is derived from an EMBL/GenBank/DDBJ whole genome shotgun (WGS) entry which is preliminary data.</text>
</comment>
<gene>
    <name evidence="1" type="ORF">LMG18095_03331</name>
</gene>